<dbReference type="EMBL" id="AZAC01000067">
    <property type="protein sequence ID" value="KIX11154.1"/>
    <property type="molecule type" value="Genomic_DNA"/>
</dbReference>
<dbReference type="Pfam" id="PF13439">
    <property type="entry name" value="Glyco_transf_4"/>
    <property type="match status" value="1"/>
</dbReference>
<feature type="domain" description="Glycosyl transferase family 1" evidence="1">
    <location>
        <begin position="214"/>
        <end position="366"/>
    </location>
</feature>
<dbReference type="GO" id="GO:0016757">
    <property type="term" value="F:glycosyltransferase activity"/>
    <property type="evidence" value="ECO:0007669"/>
    <property type="project" value="InterPro"/>
</dbReference>
<feature type="domain" description="Glycosyltransferase subfamily 4-like N-terminal" evidence="2">
    <location>
        <begin position="16"/>
        <end position="202"/>
    </location>
</feature>
<gene>
    <name evidence="3" type="ORF">X474_25995</name>
</gene>
<dbReference type="PANTHER" id="PTHR12526">
    <property type="entry name" value="GLYCOSYLTRANSFERASE"/>
    <property type="match status" value="1"/>
</dbReference>
<evidence type="ECO:0000259" key="1">
    <source>
        <dbReference type="Pfam" id="PF00534"/>
    </source>
</evidence>
<reference evidence="3 4" key="1">
    <citation type="submission" date="2013-11" db="EMBL/GenBank/DDBJ databases">
        <title>Metagenomic analysis of a methanogenic consortium involved in long chain n-alkane degradation.</title>
        <authorList>
            <person name="Davidova I.A."/>
            <person name="Callaghan A.V."/>
            <person name="Wawrik B."/>
            <person name="Pruitt S."/>
            <person name="Marks C."/>
            <person name="Duncan K.E."/>
            <person name="Suflita J.M."/>
        </authorList>
    </citation>
    <scope>NUCLEOTIDE SEQUENCE [LARGE SCALE GENOMIC DNA]</scope>
    <source>
        <strain evidence="3 4">SPR</strain>
    </source>
</reference>
<evidence type="ECO:0000313" key="3">
    <source>
        <dbReference type="EMBL" id="KIX11154.1"/>
    </source>
</evidence>
<comment type="caution">
    <text evidence="3">The sequence shown here is derived from an EMBL/GenBank/DDBJ whole genome shotgun (WGS) entry which is preliminary data.</text>
</comment>
<dbReference type="STRING" id="1429043.X474_25995"/>
<name>A0A0D2IYP5_9BACT</name>
<evidence type="ECO:0000259" key="2">
    <source>
        <dbReference type="Pfam" id="PF13439"/>
    </source>
</evidence>
<dbReference type="AlphaFoldDB" id="A0A0D2IYP5"/>
<evidence type="ECO:0000313" key="4">
    <source>
        <dbReference type="Proteomes" id="UP000032233"/>
    </source>
</evidence>
<dbReference type="InParanoid" id="A0A0D2IYP5"/>
<dbReference type="CDD" id="cd03801">
    <property type="entry name" value="GT4_PimA-like"/>
    <property type="match status" value="1"/>
</dbReference>
<dbReference type="Gene3D" id="3.40.50.2000">
    <property type="entry name" value="Glycogen Phosphorylase B"/>
    <property type="match status" value="2"/>
</dbReference>
<dbReference type="InterPro" id="IPR028098">
    <property type="entry name" value="Glyco_trans_4-like_N"/>
</dbReference>
<proteinExistence type="predicted"/>
<dbReference type="Proteomes" id="UP000032233">
    <property type="component" value="Unassembled WGS sequence"/>
</dbReference>
<dbReference type="SUPFAM" id="SSF53756">
    <property type="entry name" value="UDP-Glycosyltransferase/glycogen phosphorylase"/>
    <property type="match status" value="1"/>
</dbReference>
<dbReference type="RefSeq" id="WP_044352416.1">
    <property type="nucleotide sequence ID" value="NZ_AZAC01000067.1"/>
</dbReference>
<keyword evidence="4" id="KW-1185">Reference proteome</keyword>
<dbReference type="InterPro" id="IPR001296">
    <property type="entry name" value="Glyco_trans_1"/>
</dbReference>
<dbReference type="Pfam" id="PF00534">
    <property type="entry name" value="Glycos_transf_1"/>
    <property type="match status" value="1"/>
</dbReference>
<protein>
    <submittedName>
        <fullName evidence="3">Glycosyl transferase family 1</fullName>
    </submittedName>
</protein>
<organism evidence="3 4">
    <name type="scientific">Dethiosulfatarculus sandiegensis</name>
    <dbReference type="NCBI Taxonomy" id="1429043"/>
    <lineage>
        <taxon>Bacteria</taxon>
        <taxon>Pseudomonadati</taxon>
        <taxon>Thermodesulfobacteriota</taxon>
        <taxon>Desulfarculia</taxon>
        <taxon>Desulfarculales</taxon>
        <taxon>Desulfarculaceae</taxon>
        <taxon>Dethiosulfatarculus</taxon>
    </lineage>
</organism>
<sequence length="394" mass="44456">MRVGLVVQRYGDGVDGGAEVHCRAVAKRLSQSHEVHVLTTCAKDYLSWQNEFPPGRSKLDEIEVLRFPVARKRRVRWFNYLARKIYDHPHTIDSEWRWLVRQGPYTPALLEYLMENHPKYDAFVFWTYLYFPTAAGLPLVSHKSALVPTAHDEAPLYLSLFRPLFNLPRHILFNTQAERDLVHQVFQNQRIPSSVVGLGIDPPLAGDAAGFRKKHNLEGGILLFMGRIDVKKGCQEMFDYFTSLAEQPAFKDLSLVLVGKERMQVPEHKRILSLGFVSEQEKADALSAADALIMPSPHESLSMVTLEASLAGKPVMVTEKCEVLVRYIENSGSGLTYDSKDDLAACLGKLAAQPEAAQAMGLRGKKFVEKNYHWDRVMKLYEEVLSEIASGKTA</sequence>
<accession>A0A0D2IYP5</accession>
<keyword evidence="3" id="KW-0808">Transferase</keyword>